<dbReference type="Gene3D" id="3.40.50.1100">
    <property type="match status" value="2"/>
</dbReference>
<comment type="caution">
    <text evidence="5">The sequence shown here is derived from an EMBL/GenBank/DDBJ whole genome shotgun (WGS) entry which is preliminary data.</text>
</comment>
<organism evidence="5 6">
    <name type="scientific">Streptomyces umbrinus</name>
    <dbReference type="NCBI Taxonomy" id="67370"/>
    <lineage>
        <taxon>Bacteria</taxon>
        <taxon>Bacillati</taxon>
        <taxon>Actinomycetota</taxon>
        <taxon>Actinomycetes</taxon>
        <taxon>Kitasatosporales</taxon>
        <taxon>Streptomycetaceae</taxon>
        <taxon>Streptomyces</taxon>
        <taxon>Streptomyces phaeochromogenes group</taxon>
    </lineage>
</organism>
<comment type="cofactor">
    <cofactor evidence="1">
        <name>pyridoxal 5'-phosphate</name>
        <dbReference type="ChEBI" id="CHEBI:597326"/>
    </cofactor>
</comment>
<keyword evidence="3" id="KW-0456">Lyase</keyword>
<dbReference type="PANTHER" id="PTHR48078">
    <property type="entry name" value="THREONINE DEHYDRATASE, MITOCHONDRIAL-RELATED"/>
    <property type="match status" value="1"/>
</dbReference>
<accession>A0ABU0TAS5</accession>
<dbReference type="EMBL" id="JAUSZI010000002">
    <property type="protein sequence ID" value="MDQ1032898.1"/>
    <property type="molecule type" value="Genomic_DNA"/>
</dbReference>
<dbReference type="Pfam" id="PF00291">
    <property type="entry name" value="PALP"/>
    <property type="match status" value="1"/>
</dbReference>
<dbReference type="InterPro" id="IPR036052">
    <property type="entry name" value="TrpB-like_PALP_sf"/>
</dbReference>
<evidence type="ECO:0000256" key="1">
    <source>
        <dbReference type="ARBA" id="ARBA00001933"/>
    </source>
</evidence>
<dbReference type="RefSeq" id="WP_307529943.1">
    <property type="nucleotide sequence ID" value="NZ_JAUSZI010000002.1"/>
</dbReference>
<dbReference type="PANTHER" id="PTHR48078:SF6">
    <property type="entry name" value="L-THREONINE DEHYDRATASE CATABOLIC TDCB"/>
    <property type="match status" value="1"/>
</dbReference>
<evidence type="ECO:0000256" key="3">
    <source>
        <dbReference type="ARBA" id="ARBA00023239"/>
    </source>
</evidence>
<gene>
    <name evidence="5" type="ORF">QF035_010480</name>
</gene>
<dbReference type="InterPro" id="IPR001926">
    <property type="entry name" value="TrpB-like_PALP"/>
</dbReference>
<dbReference type="CDD" id="cd01562">
    <property type="entry name" value="Thr-dehyd"/>
    <property type="match status" value="1"/>
</dbReference>
<feature type="domain" description="Tryptophan synthase beta chain-like PALP" evidence="4">
    <location>
        <begin position="21"/>
        <end position="302"/>
    </location>
</feature>
<proteinExistence type="predicted"/>
<dbReference type="InterPro" id="IPR050147">
    <property type="entry name" value="Ser/Thr_Dehydratase"/>
</dbReference>
<dbReference type="Proteomes" id="UP001230328">
    <property type="component" value="Unassembled WGS sequence"/>
</dbReference>
<dbReference type="SUPFAM" id="SSF53686">
    <property type="entry name" value="Tryptophan synthase beta subunit-like PLP-dependent enzymes"/>
    <property type="match status" value="1"/>
</dbReference>
<evidence type="ECO:0000256" key="2">
    <source>
        <dbReference type="ARBA" id="ARBA00022898"/>
    </source>
</evidence>
<keyword evidence="6" id="KW-1185">Reference proteome</keyword>
<name>A0ABU0TAS5_9ACTN</name>
<protein>
    <submittedName>
        <fullName evidence="5">Threonine dehydratase</fullName>
    </submittedName>
</protein>
<reference evidence="5 6" key="1">
    <citation type="submission" date="2023-07" db="EMBL/GenBank/DDBJ databases">
        <title>Comparative genomics of wheat-associated soil bacteria to identify genetic determinants of phenazine resistance.</title>
        <authorList>
            <person name="Mouncey N."/>
        </authorList>
    </citation>
    <scope>NUCLEOTIDE SEQUENCE [LARGE SCALE GENOMIC DNA]</scope>
    <source>
        <strain evidence="5 6">V2I4</strain>
    </source>
</reference>
<keyword evidence="2" id="KW-0663">Pyridoxal phosphate</keyword>
<evidence type="ECO:0000313" key="6">
    <source>
        <dbReference type="Proteomes" id="UP001230328"/>
    </source>
</evidence>
<sequence>MSDLEVSVGDIRAAHVRIAEDVVRTPLLPAAWAPGDLWLKAENLQPIGAFKLRGAVNAIRRLDPDARARGVVTHSSGNHGQAVAWAARAAGVRAVIVMPEEAMPVKVEATRALGAEVIMAPGARRELVADAVSAERGMTLVPPFDHADVISGQGTLAVEVLEDLSDIDTVLVPIGGGGLISGVGVAVKTLSHRTRVVGVEPSLAADTRDSLANGRRIEWDAHATYRTIADGTRTPVVGKITFPIIQATVDEIVTVDEDDILAAVGTLARRAHLVVEPSGALSVAAYLAEPGKYGRAVAVLSGGNIDPPVLARALGLST</sequence>
<evidence type="ECO:0000259" key="4">
    <source>
        <dbReference type="Pfam" id="PF00291"/>
    </source>
</evidence>
<evidence type="ECO:0000313" key="5">
    <source>
        <dbReference type="EMBL" id="MDQ1032898.1"/>
    </source>
</evidence>